<dbReference type="GeneTree" id="ENSGT00940000165667"/>
<comment type="similarity">
    <text evidence="2">Belongs to the methylthiotransferase family. MiaB subfamily.</text>
</comment>
<dbReference type="SUPFAM" id="SSF102114">
    <property type="entry name" value="Radical SAM enzymes"/>
    <property type="match status" value="1"/>
</dbReference>
<dbReference type="FunCoup" id="H2XKN0">
    <property type="interactions" value="361"/>
</dbReference>
<dbReference type="GO" id="GO:0035597">
    <property type="term" value="F:tRNA-2-methylthio-N(6)-dimethylallyladenosine(37) synthase activity"/>
    <property type="evidence" value="ECO:0000318"/>
    <property type="project" value="GO_Central"/>
</dbReference>
<dbReference type="PROSITE" id="PS51449">
    <property type="entry name" value="MTTASE_N"/>
    <property type="match status" value="1"/>
</dbReference>
<dbReference type="Gene3D" id="3.40.50.12160">
    <property type="entry name" value="Methylthiotransferase, N-terminal domain"/>
    <property type="match status" value="1"/>
</dbReference>
<evidence type="ECO:0000313" key="18">
    <source>
        <dbReference type="Ensembl" id="ENSCINP00000030212.1"/>
    </source>
</evidence>
<feature type="domain" description="TRAM" evidence="15">
    <location>
        <begin position="520"/>
        <end position="595"/>
    </location>
</feature>
<dbReference type="HOGENOM" id="CLU_018697_2_1_1"/>
<comment type="catalytic activity">
    <reaction evidence="9">
        <text>N(6)-dimethylallyladenosine(37) in tRNA + (sulfur carrier)-SH + AH2 + 2 S-adenosyl-L-methionine = 2-methylsulfanyl-N(6)-dimethylallyladenosine(37) in tRNA + (sulfur carrier)-H + 5'-deoxyadenosine + L-methionine + A + S-adenosyl-L-homocysteine + 2 H(+)</text>
        <dbReference type="Rhea" id="RHEA:37067"/>
        <dbReference type="Rhea" id="RHEA-COMP:10375"/>
        <dbReference type="Rhea" id="RHEA-COMP:10376"/>
        <dbReference type="Rhea" id="RHEA-COMP:14737"/>
        <dbReference type="Rhea" id="RHEA-COMP:14739"/>
        <dbReference type="ChEBI" id="CHEBI:13193"/>
        <dbReference type="ChEBI" id="CHEBI:15378"/>
        <dbReference type="ChEBI" id="CHEBI:17319"/>
        <dbReference type="ChEBI" id="CHEBI:17499"/>
        <dbReference type="ChEBI" id="CHEBI:29917"/>
        <dbReference type="ChEBI" id="CHEBI:57844"/>
        <dbReference type="ChEBI" id="CHEBI:57856"/>
        <dbReference type="ChEBI" id="CHEBI:59789"/>
        <dbReference type="ChEBI" id="CHEBI:64428"/>
        <dbReference type="ChEBI" id="CHEBI:74415"/>
        <dbReference type="ChEBI" id="CHEBI:74417"/>
        <dbReference type="EC" id="2.8.4.3"/>
    </reaction>
    <physiologicalReaction direction="left-to-right" evidence="9">
        <dbReference type="Rhea" id="RHEA:37068"/>
    </physiologicalReaction>
</comment>
<gene>
    <name evidence="18" type="primary">LOC100175302</name>
</gene>
<dbReference type="SFLD" id="SFLDF00273">
    <property type="entry name" value="(dimethylallyl)adenosine_tRNA"/>
    <property type="match status" value="1"/>
</dbReference>
<dbReference type="FunFam" id="3.40.50.12160:FF:000003">
    <property type="entry name" value="CDK5 regulatory subunit-associated protein 1"/>
    <property type="match status" value="1"/>
</dbReference>
<keyword evidence="5" id="KW-0479">Metal-binding</keyword>
<dbReference type="GO" id="GO:0046872">
    <property type="term" value="F:metal ion binding"/>
    <property type="evidence" value="ECO:0007669"/>
    <property type="project" value="UniProtKB-KW"/>
</dbReference>
<evidence type="ECO:0000313" key="19">
    <source>
        <dbReference type="Proteomes" id="UP000008144"/>
    </source>
</evidence>
<dbReference type="PROSITE" id="PS50926">
    <property type="entry name" value="TRAM"/>
    <property type="match status" value="1"/>
</dbReference>
<evidence type="ECO:0000256" key="11">
    <source>
        <dbReference type="ARBA" id="ARBA00077166"/>
    </source>
</evidence>
<dbReference type="Ensembl" id="ENSCINT00000031610.1">
    <property type="protein sequence ID" value="ENSCINP00000030212.1"/>
    <property type="gene ID" value="ENSCING00000020909.1"/>
</dbReference>
<dbReference type="Pfam" id="PF04055">
    <property type="entry name" value="Radical_SAM"/>
    <property type="match status" value="1"/>
</dbReference>
<dbReference type="InterPro" id="IPR023404">
    <property type="entry name" value="rSAM_horseshoe"/>
</dbReference>
<dbReference type="InterPro" id="IPR006638">
    <property type="entry name" value="Elp3/MiaA/NifB-like_rSAM"/>
</dbReference>
<evidence type="ECO:0000259" key="16">
    <source>
        <dbReference type="PROSITE" id="PS51449"/>
    </source>
</evidence>
<dbReference type="InterPro" id="IPR058240">
    <property type="entry name" value="rSAM_sf"/>
</dbReference>
<sequence>MTLKIKTFSIFRKHAACGKTQRRAFSTLVRSNLDGKTSSFCCIRGKHITQTECSISSNSLRFWTRTFSSGAKKVDLSHVPDIKDFIKSSQPRIEHVNLDEAPPYLENAVYATPPNGKTVYFEMYGCQMNVNDGEYAWAILKKAGYKKTTDINTADVIMLVTCSIREKAEDKIWNRLKQLKTHKQNYHTPGYPKIGILGCMAERLKKKIVEKEKAVDIVAGPDAYRDLPRLLEQATTDSTTAINTMLSVDETYADIMPVRFDQDSKTAFVSIMRGCDNMCSYCIVPFTRGRERSRPVTSILEEIRILSDQGIKQVNLLGQNVNSYRDLSETQHSAVDAIAGNMSRGFKTIYKPKHGGLRFADLLDRVSQVDPEMRIRFISPHPKDFPDEVLQIISERENICKQIHLPAQSGSSNVLNLMRRGHTREDYLNLVDRIRTLIPNVVLSTDIISGFCGETDSDHEDTLSLMSLVKYEYAFLFKYSIRQKTHAYHKMNDDVPEEIKSQRLQEVIKVYQDVLPTVHQKTVGKTLLVLVEKDKTKVPNTLQGRTDGNVKVFIPNYDVASSVTSQSTKTICTGDYIAVKVTSYKPNSYRGIPLYHSSVRSFRMDEQKRRSENIKSAA</sequence>
<evidence type="ECO:0000256" key="14">
    <source>
        <dbReference type="ARBA" id="ARBA00081908"/>
    </source>
</evidence>
<evidence type="ECO:0000256" key="5">
    <source>
        <dbReference type="ARBA" id="ARBA00022723"/>
    </source>
</evidence>
<dbReference type="SFLD" id="SFLDF00413">
    <property type="entry name" value="CDK5RAP1"/>
    <property type="match status" value="1"/>
</dbReference>
<evidence type="ECO:0000259" key="17">
    <source>
        <dbReference type="PROSITE" id="PS51918"/>
    </source>
</evidence>
<dbReference type="PANTHER" id="PTHR43020:SF2">
    <property type="entry name" value="MITOCHONDRIAL TRNA METHYLTHIOTRANSFERASE CDK5RAP1"/>
    <property type="match status" value="1"/>
</dbReference>
<dbReference type="NCBIfam" id="TIGR00089">
    <property type="entry name" value="MiaB/RimO family radical SAM methylthiotransferase"/>
    <property type="match status" value="1"/>
</dbReference>
<keyword evidence="19" id="KW-1185">Reference proteome</keyword>
<dbReference type="OrthoDB" id="190098at2759"/>
<dbReference type="GeneID" id="100175302"/>
<keyword evidence="7" id="KW-0411">Iron-sulfur</keyword>
<dbReference type="PROSITE" id="PS01278">
    <property type="entry name" value="MTTASE_RADICAL"/>
    <property type="match status" value="1"/>
</dbReference>
<dbReference type="PROSITE" id="PS51918">
    <property type="entry name" value="RADICAL_SAM"/>
    <property type="match status" value="1"/>
</dbReference>
<dbReference type="InterPro" id="IPR020612">
    <property type="entry name" value="Methylthiotransferase_CS"/>
</dbReference>
<dbReference type="SFLD" id="SFLDG01082">
    <property type="entry name" value="B12-binding_domain_containing"/>
    <property type="match status" value="1"/>
</dbReference>
<evidence type="ECO:0000256" key="13">
    <source>
        <dbReference type="ARBA" id="ARBA00078249"/>
    </source>
</evidence>
<dbReference type="InterPro" id="IPR006463">
    <property type="entry name" value="MiaB_methiolase"/>
</dbReference>
<dbReference type="Gene3D" id="3.80.30.20">
    <property type="entry name" value="tm_1862 like domain"/>
    <property type="match status" value="1"/>
</dbReference>
<dbReference type="GO" id="GO:0060255">
    <property type="term" value="P:regulation of macromolecule metabolic process"/>
    <property type="evidence" value="ECO:0007669"/>
    <property type="project" value="UniProtKB-ARBA"/>
</dbReference>
<dbReference type="GO" id="GO:0051539">
    <property type="term" value="F:4 iron, 4 sulfur cluster binding"/>
    <property type="evidence" value="ECO:0007669"/>
    <property type="project" value="UniProtKB-KW"/>
</dbReference>
<dbReference type="InterPro" id="IPR005839">
    <property type="entry name" value="Methylthiotransferase"/>
</dbReference>
<name>H2XKN0_CIOIN</name>
<dbReference type="AlphaFoldDB" id="H2XKN0"/>
<accession>H2XKN0</accession>
<evidence type="ECO:0000256" key="7">
    <source>
        <dbReference type="ARBA" id="ARBA00023014"/>
    </source>
</evidence>
<dbReference type="STRING" id="7719.ENSCINP00000030212"/>
<dbReference type="OMA" id="CKNIHLP"/>
<dbReference type="InterPro" id="IPR013848">
    <property type="entry name" value="Methylthiotransferase_N"/>
</dbReference>
<feature type="domain" description="Radical SAM core" evidence="17">
    <location>
        <begin position="261"/>
        <end position="517"/>
    </location>
</feature>
<dbReference type="KEGG" id="cin:100175302"/>
<dbReference type="GO" id="GO:0005829">
    <property type="term" value="C:cytosol"/>
    <property type="evidence" value="ECO:0000318"/>
    <property type="project" value="GO_Central"/>
</dbReference>
<accession>A0A1W2WEC5</accession>
<dbReference type="FunFam" id="3.80.30.20:FF:000003">
    <property type="entry name" value="CDK5 regulatory subunit-associated protein 1"/>
    <property type="match status" value="1"/>
</dbReference>
<evidence type="ECO:0000256" key="3">
    <source>
        <dbReference type="ARBA" id="ARBA00022485"/>
    </source>
</evidence>
<evidence type="ECO:0000256" key="4">
    <source>
        <dbReference type="ARBA" id="ARBA00022691"/>
    </source>
</evidence>
<dbReference type="NCBIfam" id="TIGR01574">
    <property type="entry name" value="miaB-methiolase"/>
    <property type="match status" value="1"/>
</dbReference>
<dbReference type="InterPro" id="IPR007197">
    <property type="entry name" value="rSAM"/>
</dbReference>
<reference evidence="18" key="3">
    <citation type="submission" date="2025-09" db="UniProtKB">
        <authorList>
            <consortium name="Ensembl"/>
        </authorList>
    </citation>
    <scope>IDENTIFICATION</scope>
</reference>
<comment type="cofactor">
    <cofactor evidence="1">
        <name>[4Fe-4S] cluster</name>
        <dbReference type="ChEBI" id="CHEBI:49883"/>
    </cofactor>
</comment>
<dbReference type="InterPro" id="IPR038135">
    <property type="entry name" value="Methylthiotransferase_N_sf"/>
</dbReference>
<evidence type="ECO:0000256" key="12">
    <source>
        <dbReference type="ARBA" id="ARBA00078237"/>
    </source>
</evidence>
<evidence type="ECO:0000259" key="15">
    <source>
        <dbReference type="PROSITE" id="PS50926"/>
    </source>
</evidence>
<dbReference type="GO" id="GO:0005739">
    <property type="term" value="C:mitochondrion"/>
    <property type="evidence" value="ECO:0000318"/>
    <property type="project" value="GO_Central"/>
</dbReference>
<dbReference type="Pfam" id="PF00919">
    <property type="entry name" value="UPF0004"/>
    <property type="match status" value="1"/>
</dbReference>
<feature type="domain" description="MTTase N-terminal" evidence="16">
    <location>
        <begin position="117"/>
        <end position="236"/>
    </location>
</feature>
<organism evidence="18 19">
    <name type="scientific">Ciona intestinalis</name>
    <name type="common">Transparent sea squirt</name>
    <name type="synonym">Ascidia intestinalis</name>
    <dbReference type="NCBI Taxonomy" id="7719"/>
    <lineage>
        <taxon>Eukaryota</taxon>
        <taxon>Metazoa</taxon>
        <taxon>Chordata</taxon>
        <taxon>Tunicata</taxon>
        <taxon>Ascidiacea</taxon>
        <taxon>Phlebobranchia</taxon>
        <taxon>Cionidae</taxon>
        <taxon>Ciona</taxon>
    </lineage>
</organism>
<keyword evidence="4" id="KW-0949">S-adenosyl-L-methionine</keyword>
<dbReference type="RefSeq" id="XP_002127642.1">
    <property type="nucleotide sequence ID" value="XM_002127606.5"/>
</dbReference>
<dbReference type="GO" id="GO:0080090">
    <property type="term" value="P:regulation of primary metabolic process"/>
    <property type="evidence" value="ECO:0007669"/>
    <property type="project" value="UniProtKB-ARBA"/>
</dbReference>
<evidence type="ECO:0000256" key="2">
    <source>
        <dbReference type="ARBA" id="ARBA00009815"/>
    </source>
</evidence>
<evidence type="ECO:0000256" key="1">
    <source>
        <dbReference type="ARBA" id="ARBA00001966"/>
    </source>
</evidence>
<evidence type="ECO:0000256" key="8">
    <source>
        <dbReference type="ARBA" id="ARBA00033765"/>
    </source>
</evidence>
<proteinExistence type="inferred from homology"/>
<keyword evidence="3" id="KW-0004">4Fe-4S</keyword>
<dbReference type="Pfam" id="PF01938">
    <property type="entry name" value="TRAM"/>
    <property type="match status" value="1"/>
</dbReference>
<dbReference type="InParanoid" id="H2XKN0"/>
<reference evidence="18" key="2">
    <citation type="submission" date="2025-08" db="UniProtKB">
        <authorList>
            <consortium name="Ensembl"/>
        </authorList>
    </citation>
    <scope>IDENTIFICATION</scope>
</reference>
<dbReference type="GO" id="GO:0070900">
    <property type="term" value="P:mitochondrial tRNA modification"/>
    <property type="evidence" value="ECO:0000318"/>
    <property type="project" value="GO_Central"/>
</dbReference>
<dbReference type="SFLD" id="SFLDS00029">
    <property type="entry name" value="Radical_SAM"/>
    <property type="match status" value="1"/>
</dbReference>
<evidence type="ECO:0000256" key="6">
    <source>
        <dbReference type="ARBA" id="ARBA00023004"/>
    </source>
</evidence>
<protein>
    <recommendedName>
        <fullName evidence="10">Mitochondrial tRNA methylthiotransferase CDK5RAP1</fullName>
        <ecNumber evidence="8">2.8.4.3</ecNumber>
    </recommendedName>
    <alternativeName>
        <fullName evidence="14">CDK5 activator-binding protein C42</fullName>
    </alternativeName>
    <alternativeName>
        <fullName evidence="12">CDK5 regulatory subunit-associated protein 1</fullName>
    </alternativeName>
    <alternativeName>
        <fullName evidence="13">mt-tRNA-2-methylthio-N6-dimethylallyladenosine synthase</fullName>
    </alternativeName>
    <alternativeName>
        <fullName evidence="11">mt-tRNA-N6-(dimethylallyl)adenosine(37) methylthiotransferase</fullName>
    </alternativeName>
</protein>
<dbReference type="PANTHER" id="PTHR43020">
    <property type="entry name" value="CDK5 REGULATORY SUBUNIT-ASSOCIATED PROTEIN 1"/>
    <property type="match status" value="1"/>
</dbReference>
<evidence type="ECO:0000256" key="9">
    <source>
        <dbReference type="ARBA" id="ARBA00052587"/>
    </source>
</evidence>
<reference evidence="19" key="1">
    <citation type="journal article" date="2002" name="Science">
        <title>The draft genome of Ciona intestinalis: insights into chordate and vertebrate origins.</title>
        <authorList>
            <person name="Dehal P."/>
            <person name="Satou Y."/>
            <person name="Campbell R.K."/>
            <person name="Chapman J."/>
            <person name="Degnan B."/>
            <person name="De Tomaso A."/>
            <person name="Davidson B."/>
            <person name="Di Gregorio A."/>
            <person name="Gelpke M."/>
            <person name="Goodstein D.M."/>
            <person name="Harafuji N."/>
            <person name="Hastings K.E."/>
            <person name="Ho I."/>
            <person name="Hotta K."/>
            <person name="Huang W."/>
            <person name="Kawashima T."/>
            <person name="Lemaire P."/>
            <person name="Martinez D."/>
            <person name="Meinertzhagen I.A."/>
            <person name="Necula S."/>
            <person name="Nonaka M."/>
            <person name="Putnam N."/>
            <person name="Rash S."/>
            <person name="Saiga H."/>
            <person name="Satake M."/>
            <person name="Terry A."/>
            <person name="Yamada L."/>
            <person name="Wang H.G."/>
            <person name="Awazu S."/>
            <person name="Azumi K."/>
            <person name="Boore J."/>
            <person name="Branno M."/>
            <person name="Chin-Bow S."/>
            <person name="DeSantis R."/>
            <person name="Doyle S."/>
            <person name="Francino P."/>
            <person name="Keys D.N."/>
            <person name="Haga S."/>
            <person name="Hayashi H."/>
            <person name="Hino K."/>
            <person name="Imai K.S."/>
            <person name="Inaba K."/>
            <person name="Kano S."/>
            <person name="Kobayashi K."/>
            <person name="Kobayashi M."/>
            <person name="Lee B.I."/>
            <person name="Makabe K.W."/>
            <person name="Manohar C."/>
            <person name="Matassi G."/>
            <person name="Medina M."/>
            <person name="Mochizuki Y."/>
            <person name="Mount S."/>
            <person name="Morishita T."/>
            <person name="Miura S."/>
            <person name="Nakayama A."/>
            <person name="Nishizaka S."/>
            <person name="Nomoto H."/>
            <person name="Ohta F."/>
            <person name="Oishi K."/>
            <person name="Rigoutsos I."/>
            <person name="Sano M."/>
            <person name="Sasaki A."/>
            <person name="Sasakura Y."/>
            <person name="Shoguchi E."/>
            <person name="Shin-i T."/>
            <person name="Spagnuolo A."/>
            <person name="Stainier D."/>
            <person name="Suzuki M.M."/>
            <person name="Tassy O."/>
            <person name="Takatori N."/>
            <person name="Tokuoka M."/>
            <person name="Yagi K."/>
            <person name="Yoshizaki F."/>
            <person name="Wada S."/>
            <person name="Zhang C."/>
            <person name="Hyatt P.D."/>
            <person name="Larimer F."/>
            <person name="Detter C."/>
            <person name="Doggett N."/>
            <person name="Glavina T."/>
            <person name="Hawkins T."/>
            <person name="Richardson P."/>
            <person name="Lucas S."/>
            <person name="Kohara Y."/>
            <person name="Levine M."/>
            <person name="Satoh N."/>
            <person name="Rokhsar D.S."/>
        </authorList>
    </citation>
    <scope>NUCLEOTIDE SEQUENCE [LARGE SCALE GENOMIC DNA]</scope>
</reference>
<dbReference type="SFLD" id="SFLDG01061">
    <property type="entry name" value="methylthiotransferase"/>
    <property type="match status" value="1"/>
</dbReference>
<dbReference type="Proteomes" id="UP000008144">
    <property type="component" value="Unassembled WGS sequence"/>
</dbReference>
<dbReference type="SMART" id="SM00729">
    <property type="entry name" value="Elp3"/>
    <property type="match status" value="1"/>
</dbReference>
<dbReference type="EC" id="2.8.4.3" evidence="8"/>
<dbReference type="InterPro" id="IPR002792">
    <property type="entry name" value="TRAM_dom"/>
</dbReference>
<keyword evidence="6" id="KW-0408">Iron</keyword>
<evidence type="ECO:0000256" key="10">
    <source>
        <dbReference type="ARBA" id="ARBA00068865"/>
    </source>
</evidence>